<dbReference type="AlphaFoldDB" id="A0AAV5VZV3"/>
<evidence type="ECO:0000256" key="4">
    <source>
        <dbReference type="PROSITE-ProRule" id="PRU00175"/>
    </source>
</evidence>
<proteinExistence type="predicted"/>
<accession>A0AAV5VZV3</accession>
<dbReference type="InterPro" id="IPR017907">
    <property type="entry name" value="Znf_RING_CS"/>
</dbReference>
<dbReference type="InterPro" id="IPR027370">
    <property type="entry name" value="Znf-RING_euk"/>
</dbReference>
<dbReference type="PANTHER" id="PTHR25462">
    <property type="entry name" value="BONUS, ISOFORM C-RELATED"/>
    <property type="match status" value="1"/>
</dbReference>
<reference evidence="7" key="1">
    <citation type="submission" date="2023-10" db="EMBL/GenBank/DDBJ databases">
        <title>Genome assembly of Pristionchus species.</title>
        <authorList>
            <person name="Yoshida K."/>
            <person name="Sommer R.J."/>
        </authorList>
    </citation>
    <scope>NUCLEOTIDE SEQUENCE</scope>
    <source>
        <strain evidence="7">RS5133</strain>
    </source>
</reference>
<comment type="caution">
    <text evidence="7">The sequence shown here is derived from an EMBL/GenBank/DDBJ whole genome shotgun (WGS) entry which is preliminary data.</text>
</comment>
<evidence type="ECO:0000313" key="8">
    <source>
        <dbReference type="Proteomes" id="UP001432322"/>
    </source>
</evidence>
<gene>
    <name evidence="7" type="ORF">PFISCL1PPCAC_15333</name>
</gene>
<evidence type="ECO:0000256" key="5">
    <source>
        <dbReference type="SAM" id="MobiDB-lite"/>
    </source>
</evidence>
<dbReference type="InterPro" id="IPR001841">
    <property type="entry name" value="Znf_RING"/>
</dbReference>
<evidence type="ECO:0000259" key="6">
    <source>
        <dbReference type="PROSITE" id="PS50089"/>
    </source>
</evidence>
<dbReference type="PANTHER" id="PTHR25462:SF305">
    <property type="entry name" value="RING-TYPE DOMAIN-CONTAINING PROTEIN"/>
    <property type="match status" value="1"/>
</dbReference>
<dbReference type="GO" id="GO:0008270">
    <property type="term" value="F:zinc ion binding"/>
    <property type="evidence" value="ECO:0007669"/>
    <property type="project" value="UniProtKB-KW"/>
</dbReference>
<dbReference type="EMBL" id="BTSY01000004">
    <property type="protein sequence ID" value="GMT24036.1"/>
    <property type="molecule type" value="Genomic_DNA"/>
</dbReference>
<keyword evidence="2 4" id="KW-0863">Zinc-finger</keyword>
<evidence type="ECO:0000256" key="1">
    <source>
        <dbReference type="ARBA" id="ARBA00022723"/>
    </source>
</evidence>
<dbReference type="InterPro" id="IPR013083">
    <property type="entry name" value="Znf_RING/FYVE/PHD"/>
</dbReference>
<dbReference type="Pfam" id="PF13445">
    <property type="entry name" value="zf-RING_UBOX"/>
    <property type="match status" value="1"/>
</dbReference>
<dbReference type="InterPro" id="IPR047153">
    <property type="entry name" value="TRIM45/56/19-like"/>
</dbReference>
<keyword evidence="8" id="KW-1185">Reference proteome</keyword>
<dbReference type="Gene3D" id="3.30.40.10">
    <property type="entry name" value="Zinc/RING finger domain, C3HC4 (zinc finger)"/>
    <property type="match status" value="1"/>
</dbReference>
<dbReference type="GO" id="GO:0061630">
    <property type="term" value="F:ubiquitin protein ligase activity"/>
    <property type="evidence" value="ECO:0007669"/>
    <property type="project" value="TreeGrafter"/>
</dbReference>
<keyword evidence="1" id="KW-0479">Metal-binding</keyword>
<keyword evidence="3" id="KW-0862">Zinc</keyword>
<protein>
    <recommendedName>
        <fullName evidence="6">RING-type domain-containing protein</fullName>
    </recommendedName>
</protein>
<dbReference type="Proteomes" id="UP001432322">
    <property type="component" value="Unassembled WGS sequence"/>
</dbReference>
<organism evidence="7 8">
    <name type="scientific">Pristionchus fissidentatus</name>
    <dbReference type="NCBI Taxonomy" id="1538716"/>
    <lineage>
        <taxon>Eukaryota</taxon>
        <taxon>Metazoa</taxon>
        <taxon>Ecdysozoa</taxon>
        <taxon>Nematoda</taxon>
        <taxon>Chromadorea</taxon>
        <taxon>Rhabditida</taxon>
        <taxon>Rhabditina</taxon>
        <taxon>Diplogasteromorpha</taxon>
        <taxon>Diplogasteroidea</taxon>
        <taxon>Neodiplogasteridae</taxon>
        <taxon>Pristionchus</taxon>
    </lineage>
</organism>
<feature type="non-terminal residue" evidence="7">
    <location>
        <position position="530"/>
    </location>
</feature>
<evidence type="ECO:0000256" key="2">
    <source>
        <dbReference type="ARBA" id="ARBA00022771"/>
    </source>
</evidence>
<evidence type="ECO:0000313" key="7">
    <source>
        <dbReference type="EMBL" id="GMT24036.1"/>
    </source>
</evidence>
<feature type="compositionally biased region" description="Low complexity" evidence="5">
    <location>
        <begin position="1"/>
        <end position="16"/>
    </location>
</feature>
<dbReference type="PROSITE" id="PS00518">
    <property type="entry name" value="ZF_RING_1"/>
    <property type="match status" value="1"/>
</dbReference>
<name>A0AAV5VZV3_9BILA</name>
<sequence>MWADSSSFFSSPSSSFVEDDTSSVGCEVCLEPFRPSIRPPKLLPCGHNFCEQCLFSIYCHQQYYLLESISCPTCRSNFPANTAVTAPTNFDLCKMLENLPRARESNVTVIRLNGNDNNDNEKSFVLNTTMTSKKSRKDSDIRCVDCGRRLSEKTIQRTARCCTKCTHGLYLSLSCLECCVDIHNGHGMTSRLQVETEQMRAGEDQSRLLEMTKTMTESVRRNNKLQQPLSRLAASQECTMREALSELSAGLRLLNSTRLLAPPAINNIRKAACQHVGRVSKLVKMIENECTLRTRGDKKNISGSHLRQSRLRLRGSDSLARESLAAVLTVVSRSTIHYEQIASIVSSISPRDSIDERLQLYLQAASALTHSLSSSLHSSAIPILADAFVHLFHEMSELSKKRIGSTPIATKFLSRRTIWKQVQMAYSELLRVVAKLYDSRDSGRVDIIDDLSFVCRIYADIADQASLTLCMIEAARARSGGADPQRLKIIDENLIECRRQQKLNALRQETNRGNGIFRLFTACVKRQRED</sequence>
<dbReference type="SMART" id="SM00184">
    <property type="entry name" value="RING"/>
    <property type="match status" value="1"/>
</dbReference>
<feature type="domain" description="RING-type" evidence="6">
    <location>
        <begin position="26"/>
        <end position="75"/>
    </location>
</feature>
<evidence type="ECO:0000256" key="3">
    <source>
        <dbReference type="ARBA" id="ARBA00022833"/>
    </source>
</evidence>
<dbReference type="SUPFAM" id="SSF57850">
    <property type="entry name" value="RING/U-box"/>
    <property type="match status" value="1"/>
</dbReference>
<dbReference type="GO" id="GO:0005654">
    <property type="term" value="C:nucleoplasm"/>
    <property type="evidence" value="ECO:0007669"/>
    <property type="project" value="TreeGrafter"/>
</dbReference>
<feature type="region of interest" description="Disordered" evidence="5">
    <location>
        <begin position="1"/>
        <end position="20"/>
    </location>
</feature>
<dbReference type="PROSITE" id="PS50089">
    <property type="entry name" value="ZF_RING_2"/>
    <property type="match status" value="1"/>
</dbReference>